<dbReference type="STRING" id="1830138.SAMN05443507_10728"/>
<dbReference type="Proteomes" id="UP000184016">
    <property type="component" value="Unassembled WGS sequence"/>
</dbReference>
<keyword evidence="4" id="KW-1185">Reference proteome</keyword>
<accession>A0A1M6NYI0</accession>
<dbReference type="InterPro" id="IPR001509">
    <property type="entry name" value="Epimerase_deHydtase"/>
</dbReference>
<dbReference type="Pfam" id="PF01370">
    <property type="entry name" value="Epimerase"/>
    <property type="match status" value="1"/>
</dbReference>
<reference evidence="4" key="1">
    <citation type="submission" date="2016-11" db="EMBL/GenBank/DDBJ databases">
        <authorList>
            <person name="Varghese N."/>
            <person name="Submissions S."/>
        </authorList>
    </citation>
    <scope>NUCLEOTIDE SEQUENCE [LARGE SCALE GENOMIC DNA]</scope>
    <source>
        <strain evidence="4">USBA-503</strain>
    </source>
</reference>
<dbReference type="PANTHER" id="PTHR43000">
    <property type="entry name" value="DTDP-D-GLUCOSE 4,6-DEHYDRATASE-RELATED"/>
    <property type="match status" value="1"/>
</dbReference>
<organism evidence="3 4">
    <name type="scientific">Alicyclobacillus tolerans</name>
    <dbReference type="NCBI Taxonomy" id="90970"/>
    <lineage>
        <taxon>Bacteria</taxon>
        <taxon>Bacillati</taxon>
        <taxon>Bacillota</taxon>
        <taxon>Bacilli</taxon>
        <taxon>Bacillales</taxon>
        <taxon>Alicyclobacillaceae</taxon>
        <taxon>Alicyclobacillus</taxon>
    </lineage>
</organism>
<dbReference type="AlphaFoldDB" id="A0A1M6NYI0"/>
<protein>
    <submittedName>
        <fullName evidence="3">UDP-glucose 4-epimerase</fullName>
    </submittedName>
</protein>
<proteinExistence type="inferred from homology"/>
<evidence type="ECO:0000256" key="1">
    <source>
        <dbReference type="ARBA" id="ARBA00007637"/>
    </source>
</evidence>
<sequence length="312" mass="34374">MKILVTGGAGFIGSNVVDTYIAAGHKVVILDNLSTGSLSNIPDGVTFYPVSIESKDMDTIIKIEKPDIVNHHAAQKSVPASVENPLYDLHQNAEGFLNLLESSVRHGVRKVIFASSGGALAGDAPIIPTDETYVPRMISPYAIHKYLGEQYLHFYAVTYGLKYTVLRYANVYGPRQVPDGESGVIPIFITRLLADQPCTLYAYADQPDGTTRDYVYVSDVCRANLQALTHGDNEAFNIGSGTEISTSAVYQLIADLLEKRSIPLNRAGERKGDVKRSVLDIRKAAEKLDWRPNISLQEGLKRTLEWQQQFLS</sequence>
<evidence type="ECO:0000313" key="3">
    <source>
        <dbReference type="EMBL" id="SHK00789.1"/>
    </source>
</evidence>
<dbReference type="EMBL" id="FRAF01000007">
    <property type="protein sequence ID" value="SHK00789.1"/>
    <property type="molecule type" value="Genomic_DNA"/>
</dbReference>
<feature type="domain" description="NAD-dependent epimerase/dehydratase" evidence="2">
    <location>
        <begin position="3"/>
        <end position="239"/>
    </location>
</feature>
<evidence type="ECO:0000259" key="2">
    <source>
        <dbReference type="Pfam" id="PF01370"/>
    </source>
</evidence>
<dbReference type="Gene3D" id="3.40.50.720">
    <property type="entry name" value="NAD(P)-binding Rossmann-like Domain"/>
    <property type="match status" value="1"/>
</dbReference>
<dbReference type="InterPro" id="IPR036291">
    <property type="entry name" value="NAD(P)-bd_dom_sf"/>
</dbReference>
<dbReference type="Gene3D" id="3.90.25.10">
    <property type="entry name" value="UDP-galactose 4-epimerase, domain 1"/>
    <property type="match status" value="1"/>
</dbReference>
<dbReference type="RefSeq" id="WP_072873502.1">
    <property type="nucleotide sequence ID" value="NZ_FRAF01000007.1"/>
</dbReference>
<name>A0A1M6NYI0_9BACL</name>
<gene>
    <name evidence="3" type="ORF">SAMN05443507_10728</name>
</gene>
<comment type="similarity">
    <text evidence="1">Belongs to the NAD(P)-dependent epimerase/dehydratase family.</text>
</comment>
<dbReference type="SUPFAM" id="SSF51735">
    <property type="entry name" value="NAD(P)-binding Rossmann-fold domains"/>
    <property type="match status" value="1"/>
</dbReference>
<dbReference type="OrthoDB" id="181047at2"/>
<evidence type="ECO:0000313" key="4">
    <source>
        <dbReference type="Proteomes" id="UP000184016"/>
    </source>
</evidence>